<dbReference type="AlphaFoldDB" id="A0A543CU45"/>
<dbReference type="InterPro" id="IPR004155">
    <property type="entry name" value="PBS_lyase_HEAT"/>
</dbReference>
<reference evidence="1 2" key="1">
    <citation type="submission" date="2019-06" db="EMBL/GenBank/DDBJ databases">
        <title>Sequencing the genomes of 1000 actinobacteria strains.</title>
        <authorList>
            <person name="Klenk H.-P."/>
        </authorList>
    </citation>
    <scope>NUCLEOTIDE SEQUENCE [LARGE SCALE GENOMIC DNA]</scope>
    <source>
        <strain evidence="1 2">DSM 102200</strain>
    </source>
</reference>
<dbReference type="Pfam" id="PF13646">
    <property type="entry name" value="HEAT_2"/>
    <property type="match status" value="2"/>
</dbReference>
<proteinExistence type="predicted"/>
<dbReference type="GO" id="GO:0016491">
    <property type="term" value="F:oxidoreductase activity"/>
    <property type="evidence" value="ECO:0007669"/>
    <property type="project" value="TreeGrafter"/>
</dbReference>
<organism evidence="1 2">
    <name type="scientific">Actinoallomurus bryophytorum</name>
    <dbReference type="NCBI Taxonomy" id="1490222"/>
    <lineage>
        <taxon>Bacteria</taxon>
        <taxon>Bacillati</taxon>
        <taxon>Actinomycetota</taxon>
        <taxon>Actinomycetes</taxon>
        <taxon>Streptosporangiales</taxon>
        <taxon>Thermomonosporaceae</taxon>
        <taxon>Actinoallomurus</taxon>
    </lineage>
</organism>
<dbReference type="PANTHER" id="PTHR12697:SF38">
    <property type="entry name" value="PBS LYASE HEAT DOMAIN PROTEIN REPEAT-CONTAINING PROTEIN"/>
    <property type="match status" value="1"/>
</dbReference>
<dbReference type="SUPFAM" id="SSF48371">
    <property type="entry name" value="ARM repeat"/>
    <property type="match status" value="1"/>
</dbReference>
<evidence type="ECO:0000313" key="1">
    <source>
        <dbReference type="EMBL" id="TQM00622.1"/>
    </source>
</evidence>
<keyword evidence="2" id="KW-1185">Reference proteome</keyword>
<dbReference type="InterPro" id="IPR011989">
    <property type="entry name" value="ARM-like"/>
</dbReference>
<dbReference type="InterPro" id="IPR016024">
    <property type="entry name" value="ARM-type_fold"/>
</dbReference>
<name>A0A543CU45_9ACTN</name>
<sequence length="479" mass="51499">MGTEHQITFFLRESAEPDPERRAAAAKGLGRIGRAEHAQVLVDAARDPEPVVRAAAALGLGRLGVPGTGDVLIGLMADADPRVRRRASVAADRLALTGPAVTEAFGRLLSDEDRHVRLNALAGLIRLDAPGDLRVLVRLLGDPEPAIWGHALKLVSARMGEEAVVAEVLRTARQGSVAARVKALEMLPARYTPRLRDSLLSGLRGQAPELRAAVARRLADEPGTAGVLLAALEHERDPDVARTLLHALARSGDRRALTMAVRWLGHPTVGPLAVRALARIGTPSAVRHIKSAVTRSPHPYVRAVAASVLGELGDQRTAGLLLLLIRDPDERIRIGALDGLRLLGDQRLPRSKRRAVVEELVDLLVADPGLAWHTRNALTGYPEALPRLRGLADHPSGEVRAAALSLLHEADVDRFLAHLDDPDEPARYHATLGLGRYVREHGALPPGGDRAIELLTALTADDSRRTRQSAAEVLDALRR</sequence>
<evidence type="ECO:0000313" key="2">
    <source>
        <dbReference type="Proteomes" id="UP000316096"/>
    </source>
</evidence>
<comment type="caution">
    <text evidence="1">The sequence shown here is derived from an EMBL/GenBank/DDBJ whole genome shotgun (WGS) entry which is preliminary data.</text>
</comment>
<dbReference type="Gene3D" id="1.25.10.10">
    <property type="entry name" value="Leucine-rich Repeat Variant"/>
    <property type="match status" value="3"/>
</dbReference>
<protein>
    <submittedName>
        <fullName evidence="1">HEAT repeat protein</fullName>
    </submittedName>
</protein>
<dbReference type="EMBL" id="VFOZ01000001">
    <property type="protein sequence ID" value="TQM00622.1"/>
    <property type="molecule type" value="Genomic_DNA"/>
</dbReference>
<dbReference type="PANTHER" id="PTHR12697">
    <property type="entry name" value="PBS LYASE HEAT-LIKE PROTEIN"/>
    <property type="match status" value="1"/>
</dbReference>
<accession>A0A543CU45</accession>
<dbReference type="Proteomes" id="UP000316096">
    <property type="component" value="Unassembled WGS sequence"/>
</dbReference>
<gene>
    <name evidence="1" type="ORF">FB559_6337</name>
</gene>
<dbReference type="SMART" id="SM00567">
    <property type="entry name" value="EZ_HEAT"/>
    <property type="match status" value="6"/>
</dbReference>
<dbReference type="RefSeq" id="WP_221640252.1">
    <property type="nucleotide sequence ID" value="NZ_VFOZ01000001.1"/>
</dbReference>